<dbReference type="PANTHER" id="PTHR15162:SF7">
    <property type="entry name" value="SUCCINYLGLUTAMATE DESUCCINYLASE"/>
    <property type="match status" value="1"/>
</dbReference>
<feature type="domain" description="AstE/AspA barrel-sandwich hybrid" evidence="6">
    <location>
        <begin position="265"/>
        <end position="340"/>
    </location>
</feature>
<comment type="catalytic activity">
    <reaction evidence="5">
        <text>N-succinyl-L-glutamate + H2O = L-glutamate + succinate</text>
        <dbReference type="Rhea" id="RHEA:15169"/>
        <dbReference type="ChEBI" id="CHEBI:15377"/>
        <dbReference type="ChEBI" id="CHEBI:29985"/>
        <dbReference type="ChEBI" id="CHEBI:30031"/>
        <dbReference type="ChEBI" id="CHEBI:58763"/>
        <dbReference type="EC" id="3.5.1.96"/>
    </reaction>
</comment>
<evidence type="ECO:0000313" key="9">
    <source>
        <dbReference type="Proteomes" id="UP000235897"/>
    </source>
</evidence>
<evidence type="ECO:0000256" key="4">
    <source>
        <dbReference type="ARBA" id="ARBA00022833"/>
    </source>
</evidence>
<name>A0A2N8T0Z1_STUST</name>
<dbReference type="GO" id="GO:0016788">
    <property type="term" value="F:hydrolase activity, acting on ester bonds"/>
    <property type="evidence" value="ECO:0007669"/>
    <property type="project" value="UniProtKB-UniRule"/>
</dbReference>
<reference evidence="8 9" key="1">
    <citation type="submission" date="2018-01" db="EMBL/GenBank/DDBJ databases">
        <title>Denitrification phenotypes of diverse strains of Pseudomonas stutzeri.</title>
        <authorList>
            <person name="Milligan D.A."/>
            <person name="Bergaust L."/>
            <person name="Bakken L.R."/>
            <person name="Frostegard A."/>
        </authorList>
    </citation>
    <scope>NUCLEOTIDE SEQUENCE [LARGE SCALE GENOMIC DNA]</scope>
    <source>
        <strain evidence="8 9">28a3</strain>
    </source>
</reference>
<dbReference type="AlphaFoldDB" id="A0A2N8T0Z1"/>
<dbReference type="UniPathway" id="UPA00185">
    <property type="reaction ID" value="UER00283"/>
</dbReference>
<keyword evidence="1 5" id="KW-0056">Arginine metabolism</keyword>
<gene>
    <name evidence="5" type="primary">astE</name>
    <name evidence="8" type="ORF">CXL00_05065</name>
</gene>
<dbReference type="PANTHER" id="PTHR15162">
    <property type="entry name" value="ASPARTOACYLASE"/>
    <property type="match status" value="1"/>
</dbReference>
<organism evidence="8 9">
    <name type="scientific">Stutzerimonas stutzeri</name>
    <name type="common">Pseudomonas stutzeri</name>
    <dbReference type="NCBI Taxonomy" id="316"/>
    <lineage>
        <taxon>Bacteria</taxon>
        <taxon>Pseudomonadati</taxon>
        <taxon>Pseudomonadota</taxon>
        <taxon>Gammaproteobacteria</taxon>
        <taxon>Pseudomonadales</taxon>
        <taxon>Pseudomonadaceae</taxon>
        <taxon>Stutzerimonas</taxon>
    </lineage>
</organism>
<accession>A0A2N8T0Z1</accession>
<dbReference type="Proteomes" id="UP000235897">
    <property type="component" value="Unassembled WGS sequence"/>
</dbReference>
<dbReference type="OrthoDB" id="5290473at2"/>
<keyword evidence="2 5" id="KW-0479">Metal-binding</keyword>
<keyword evidence="4 5" id="KW-0862">Zinc</keyword>
<dbReference type="GO" id="GO:0019544">
    <property type="term" value="P:L-arginine catabolic process to L-glutamate"/>
    <property type="evidence" value="ECO:0007669"/>
    <property type="project" value="UniProtKB-UniRule"/>
</dbReference>
<feature type="binding site" evidence="5">
    <location>
        <position position="75"/>
    </location>
    <ligand>
        <name>Zn(2+)</name>
        <dbReference type="ChEBI" id="CHEBI:29105"/>
    </ligand>
</feature>
<dbReference type="Gene3D" id="3.40.630.10">
    <property type="entry name" value="Zn peptidases"/>
    <property type="match status" value="1"/>
</dbReference>
<dbReference type="InterPro" id="IPR007036">
    <property type="entry name" value="Aste_AspA_hybrid_dom"/>
</dbReference>
<sequence length="341" mass="37739">MAPTVITTIDDTATVALGRLLELTLAGREPEQKEQFTAEGVRLQWLGEGALEVTPAPGRDAGLDLVLSAGVHGCELVPIRLLDDLIRAIGRGEIRPRSRLLLLFCNPPAMRQGVRRIGQDLNRLFCGKHAGIVSDEARRAARLEAWVAEFFRDPGRRRWHYDLHSAMRASKLPQFAVCPWMPDREASSESLMRLRHAAVDAVLLQEKPSATFSAHTATRHGAEAFTLEMAEAPDGTWPKCLDDFLQAARQWIEADSPAQTKPARPLRAFRLAREIIKRSEAFVLRLPADIENFTVLPPGTLLAEDEGGVRWIAEEPDAHILFPLADVAIGERAGLVVVPRD</sequence>
<dbReference type="InterPro" id="IPR050178">
    <property type="entry name" value="AspA/AstE_fam"/>
</dbReference>
<feature type="active site" evidence="5">
    <location>
        <position position="228"/>
    </location>
</feature>
<comment type="similarity">
    <text evidence="5">Belongs to the AspA/AstE family. Succinylglutamate desuccinylase subfamily.</text>
</comment>
<comment type="cofactor">
    <cofactor evidence="5">
        <name>Zn(2+)</name>
        <dbReference type="ChEBI" id="CHEBI:29105"/>
    </cofactor>
    <text evidence="5">Binds 1 zinc ion per subunit.</text>
</comment>
<keyword evidence="3 5" id="KW-0378">Hydrolase</keyword>
<dbReference type="InterPro" id="IPR055438">
    <property type="entry name" value="AstE_AspA_cat"/>
</dbReference>
<protein>
    <recommendedName>
        <fullName evidence="5">Succinylglutamate desuccinylase</fullName>
        <ecNumber evidence="5">3.5.1.96</ecNumber>
    </recommendedName>
</protein>
<evidence type="ECO:0000259" key="6">
    <source>
        <dbReference type="Pfam" id="PF04952"/>
    </source>
</evidence>
<comment type="pathway">
    <text evidence="5">Amino-acid degradation; L-arginine degradation via AST pathway; L-glutamate and succinate from L-arginine: step 5/5.</text>
</comment>
<feature type="binding site" evidence="5">
    <location>
        <position position="164"/>
    </location>
    <ligand>
        <name>Zn(2+)</name>
        <dbReference type="ChEBI" id="CHEBI:29105"/>
    </ligand>
</feature>
<evidence type="ECO:0000256" key="2">
    <source>
        <dbReference type="ARBA" id="ARBA00022723"/>
    </source>
</evidence>
<dbReference type="Pfam" id="PF04952">
    <property type="entry name" value="AstE_AspA_hybrid"/>
    <property type="match status" value="1"/>
</dbReference>
<evidence type="ECO:0000256" key="5">
    <source>
        <dbReference type="HAMAP-Rule" id="MF_00767"/>
    </source>
</evidence>
<evidence type="ECO:0000256" key="3">
    <source>
        <dbReference type="ARBA" id="ARBA00022801"/>
    </source>
</evidence>
<dbReference type="EC" id="3.5.1.96" evidence="5"/>
<dbReference type="SUPFAM" id="SSF53187">
    <property type="entry name" value="Zn-dependent exopeptidases"/>
    <property type="match status" value="1"/>
</dbReference>
<dbReference type="InterPro" id="IPR016681">
    <property type="entry name" value="SuccinylGlu_desuccinylase"/>
</dbReference>
<evidence type="ECO:0000256" key="1">
    <source>
        <dbReference type="ARBA" id="ARBA00022503"/>
    </source>
</evidence>
<comment type="function">
    <text evidence="5">Transforms N(2)-succinylglutamate into succinate and glutamate.</text>
</comment>
<dbReference type="Pfam" id="PF24827">
    <property type="entry name" value="AstE_AspA_cat"/>
    <property type="match status" value="1"/>
</dbReference>
<dbReference type="RefSeq" id="WP_102846100.1">
    <property type="nucleotide sequence ID" value="NZ_JAMOIG010000024.1"/>
</dbReference>
<evidence type="ECO:0000313" key="8">
    <source>
        <dbReference type="EMBL" id="PNG08405.1"/>
    </source>
</evidence>
<comment type="caution">
    <text evidence="8">The sequence shown here is derived from an EMBL/GenBank/DDBJ whole genome shotgun (WGS) entry which is preliminary data.</text>
</comment>
<evidence type="ECO:0000259" key="7">
    <source>
        <dbReference type="Pfam" id="PF24827"/>
    </source>
</evidence>
<proteinExistence type="inferred from homology"/>
<dbReference type="HAMAP" id="MF_00767">
    <property type="entry name" value="Arg_catab_AstE"/>
    <property type="match status" value="1"/>
</dbReference>
<dbReference type="NCBIfam" id="NF003706">
    <property type="entry name" value="PRK05324.1"/>
    <property type="match status" value="1"/>
</dbReference>
<dbReference type="GO" id="GO:0019545">
    <property type="term" value="P:L-arginine catabolic process to succinate"/>
    <property type="evidence" value="ECO:0007669"/>
    <property type="project" value="UniProtKB-UniRule"/>
</dbReference>
<feature type="domain" description="Succinylglutamate desuccinylase/Aspartoacylase catalytic" evidence="7">
    <location>
        <begin position="62"/>
        <end position="236"/>
    </location>
</feature>
<dbReference type="GO" id="GO:0009017">
    <property type="term" value="F:succinylglutamate desuccinylase activity"/>
    <property type="evidence" value="ECO:0007669"/>
    <property type="project" value="UniProtKB-EC"/>
</dbReference>
<feature type="binding site" evidence="5">
    <location>
        <position position="72"/>
    </location>
    <ligand>
        <name>Zn(2+)</name>
        <dbReference type="ChEBI" id="CHEBI:29105"/>
    </ligand>
</feature>
<dbReference type="EMBL" id="POUW01000001">
    <property type="protein sequence ID" value="PNG08405.1"/>
    <property type="molecule type" value="Genomic_DNA"/>
</dbReference>
<dbReference type="GO" id="GO:0008270">
    <property type="term" value="F:zinc ion binding"/>
    <property type="evidence" value="ECO:0007669"/>
    <property type="project" value="UniProtKB-UniRule"/>
</dbReference>